<evidence type="ECO:0000313" key="3">
    <source>
        <dbReference type="EMBL" id="OAQ86654.1"/>
    </source>
</evidence>
<feature type="compositionally biased region" description="Low complexity" evidence="1">
    <location>
        <begin position="11"/>
        <end position="20"/>
    </location>
</feature>
<dbReference type="Proteomes" id="UP000078240">
    <property type="component" value="Unassembled WGS sequence"/>
</dbReference>
<keyword evidence="2" id="KW-0472">Membrane</keyword>
<evidence type="ECO:0000256" key="2">
    <source>
        <dbReference type="SAM" id="Phobius"/>
    </source>
</evidence>
<evidence type="ECO:0000256" key="1">
    <source>
        <dbReference type="SAM" id="MobiDB-lite"/>
    </source>
</evidence>
<feature type="region of interest" description="Disordered" evidence="1">
    <location>
        <begin position="1"/>
        <end position="62"/>
    </location>
</feature>
<reference evidence="3 4" key="1">
    <citation type="submission" date="2016-01" db="EMBL/GenBank/DDBJ databases">
        <title>Biosynthesis of antibiotic leucinostatins and their inhibition on Phytophthora in bio-control Purpureocillium lilacinum.</title>
        <authorList>
            <person name="Wang G."/>
            <person name="Liu Z."/>
            <person name="Lin R."/>
            <person name="Li E."/>
            <person name="Mao Z."/>
            <person name="Ling J."/>
            <person name="Yin W."/>
            <person name="Xie B."/>
        </authorList>
    </citation>
    <scope>NUCLEOTIDE SEQUENCE [LARGE SCALE GENOMIC DNA]</scope>
    <source>
        <strain evidence="3">PLBJ-1</strain>
    </source>
</reference>
<keyword evidence="2" id="KW-1133">Transmembrane helix</keyword>
<evidence type="ECO:0000313" key="4">
    <source>
        <dbReference type="Proteomes" id="UP000078240"/>
    </source>
</evidence>
<name>A0A179H914_PURLI</name>
<protein>
    <submittedName>
        <fullName evidence="3">Pyridoxamine phosphate oxidase</fullName>
    </submittedName>
</protein>
<feature type="transmembrane region" description="Helical" evidence="2">
    <location>
        <begin position="191"/>
        <end position="208"/>
    </location>
</feature>
<feature type="transmembrane region" description="Helical" evidence="2">
    <location>
        <begin position="167"/>
        <end position="185"/>
    </location>
</feature>
<accession>A0A179H914</accession>
<proteinExistence type="predicted"/>
<dbReference type="PANTHER" id="PTHR31965">
    <property type="entry name" value="TRANSMEMBRANE PROTEIN 42"/>
    <property type="match status" value="1"/>
</dbReference>
<dbReference type="EMBL" id="LSBH01000001">
    <property type="protein sequence ID" value="OAQ86654.1"/>
    <property type="molecule type" value="Genomic_DNA"/>
</dbReference>
<dbReference type="InterPro" id="IPR037185">
    <property type="entry name" value="EmrE-like"/>
</dbReference>
<dbReference type="SUPFAM" id="SSF103481">
    <property type="entry name" value="Multidrug resistance efflux transporter EmrE"/>
    <property type="match status" value="1"/>
</dbReference>
<feature type="compositionally biased region" description="Low complexity" evidence="1">
    <location>
        <begin position="29"/>
        <end position="42"/>
    </location>
</feature>
<comment type="caution">
    <text evidence="3">The sequence shown here is derived from an EMBL/GenBank/DDBJ whole genome shotgun (WGS) entry which is preliminary data.</text>
</comment>
<dbReference type="InterPro" id="IPR039632">
    <property type="entry name" value="TMEM42"/>
</dbReference>
<sequence>MVRQRRGRAGAGDTPAAPAPELEHHQPDAATVNNSSSTSGSGEPEKDVAMPGTEELRVGGPRPSWSGRTQWIMLAVASGACAAFNGVFAKLTTTGLTSSIASSVASALGLSSAENVVEVVVRGIFFALNLTFNGVPSSDPRDFASAQMWTLFTAALAKGTSTTQVSIINTSTNFVLTALLGLAIFSEALPPLWWAGAAMLVAGNVIVGRKDESKAQDHQHPGIDGYGDVDVDASAVPAAGLAEAEGLLRGQEEGVSAKEPVDEDIIDLGDLSSEVDRR</sequence>
<dbReference type="AlphaFoldDB" id="A0A179H914"/>
<keyword evidence="2" id="KW-0812">Transmembrane</keyword>
<gene>
    <name evidence="3" type="ORF">VFPBJ_00694</name>
</gene>
<dbReference type="PANTHER" id="PTHR31965:SF1">
    <property type="entry name" value="TRANSMEMBRANE PROTEIN 42"/>
    <property type="match status" value="1"/>
</dbReference>
<organism evidence="3 4">
    <name type="scientific">Purpureocillium lilacinum</name>
    <name type="common">Paecilomyces lilacinus</name>
    <dbReference type="NCBI Taxonomy" id="33203"/>
    <lineage>
        <taxon>Eukaryota</taxon>
        <taxon>Fungi</taxon>
        <taxon>Dikarya</taxon>
        <taxon>Ascomycota</taxon>
        <taxon>Pezizomycotina</taxon>
        <taxon>Sordariomycetes</taxon>
        <taxon>Hypocreomycetidae</taxon>
        <taxon>Hypocreales</taxon>
        <taxon>Ophiocordycipitaceae</taxon>
        <taxon>Purpureocillium</taxon>
    </lineage>
</organism>